<gene>
    <name evidence="2" type="primary">RGP1</name>
    <name evidence="2" type="ORF">SLS62_009298</name>
</gene>
<feature type="region of interest" description="Disordered" evidence="1">
    <location>
        <begin position="556"/>
        <end position="589"/>
    </location>
</feature>
<proteinExistence type="predicted"/>
<accession>A0AAN9UFS3</accession>
<feature type="compositionally biased region" description="Basic residues" evidence="1">
    <location>
        <begin position="559"/>
        <end position="568"/>
    </location>
</feature>
<keyword evidence="3" id="KW-1185">Reference proteome</keyword>
<evidence type="ECO:0000313" key="3">
    <source>
        <dbReference type="Proteomes" id="UP001320420"/>
    </source>
</evidence>
<reference evidence="2 3" key="1">
    <citation type="submission" date="2024-02" db="EMBL/GenBank/DDBJ databases">
        <title>De novo assembly and annotation of 12 fungi associated with fruit tree decline syndrome in Ontario, Canada.</title>
        <authorList>
            <person name="Sulman M."/>
            <person name="Ellouze W."/>
            <person name="Ilyukhin E."/>
        </authorList>
    </citation>
    <scope>NUCLEOTIDE SEQUENCE [LARGE SCALE GENOMIC DNA]</scope>
    <source>
        <strain evidence="2 3">M11/M66-122</strain>
    </source>
</reference>
<feature type="region of interest" description="Disordered" evidence="1">
    <location>
        <begin position="181"/>
        <end position="289"/>
    </location>
</feature>
<organism evidence="2 3">
    <name type="scientific">Diatrype stigma</name>
    <dbReference type="NCBI Taxonomy" id="117547"/>
    <lineage>
        <taxon>Eukaryota</taxon>
        <taxon>Fungi</taxon>
        <taxon>Dikarya</taxon>
        <taxon>Ascomycota</taxon>
        <taxon>Pezizomycotina</taxon>
        <taxon>Sordariomycetes</taxon>
        <taxon>Xylariomycetidae</taxon>
        <taxon>Xylariales</taxon>
        <taxon>Diatrypaceae</taxon>
        <taxon>Diatrype</taxon>
    </lineage>
</organism>
<feature type="compositionally biased region" description="Polar residues" evidence="1">
    <location>
        <begin position="185"/>
        <end position="198"/>
    </location>
</feature>
<feature type="compositionally biased region" description="Polar residues" evidence="1">
    <location>
        <begin position="248"/>
        <end position="257"/>
    </location>
</feature>
<evidence type="ECO:0000256" key="1">
    <source>
        <dbReference type="SAM" id="MobiDB-lite"/>
    </source>
</evidence>
<feature type="region of interest" description="Disordered" evidence="1">
    <location>
        <begin position="35"/>
        <end position="115"/>
    </location>
</feature>
<dbReference type="PANTHER" id="PTHR12507">
    <property type="entry name" value="REDUCED GROWTH PHENOTYPE 1 RGP1, YEAST -RELATED"/>
    <property type="match status" value="1"/>
</dbReference>
<feature type="region of interest" description="Disordered" evidence="1">
    <location>
        <begin position="784"/>
        <end position="908"/>
    </location>
</feature>
<comment type="caution">
    <text evidence="2">The sequence shown here is derived from an EMBL/GenBank/DDBJ whole genome shotgun (WGS) entry which is preliminary data.</text>
</comment>
<feature type="compositionally biased region" description="Acidic residues" evidence="1">
    <location>
        <begin position="808"/>
        <end position="841"/>
    </location>
</feature>
<dbReference type="EMBL" id="JAKJXP020000095">
    <property type="protein sequence ID" value="KAK7747041.1"/>
    <property type="molecule type" value="Genomic_DNA"/>
</dbReference>
<dbReference type="Proteomes" id="UP001320420">
    <property type="component" value="Unassembled WGS sequence"/>
</dbReference>
<feature type="compositionally biased region" description="Polar residues" evidence="1">
    <location>
        <begin position="81"/>
        <end position="95"/>
    </location>
</feature>
<feature type="region of interest" description="Disordered" evidence="1">
    <location>
        <begin position="127"/>
        <end position="168"/>
    </location>
</feature>
<sequence>MSPEAHSNIRVFVHWDEQTVFSGEEIKCNITFKNIAPSPNQQHPERSRQPSPLLEPLRGGKPNNNGLAPPPTPRRGHRATLSLTVPSPGSRSKSGPQWPPPQQTPRRPGHAHKRSLSIVSIGSAATVEEQKSLPGSPAAAKPQRPSRGHGRSASLQISPRLGSISGGLQSATLPQRRQFAPESSPVFNNHSFPPTKHNNFGRASGTPTTPNTPGIAPQSRRNSAMADFRFPMAPPSRSGSESSESTSNHIGHNSVTLPRSPLGESVQTPDQAPDIDIQRDRPRDSIPTITEHSAPAARILSTTSVAGGTPRSSGEFYSLSNNSSETLASEYVAHPLQNGLRPPHFRRGSAMSINQAKLPEALMMGYAQVQGSFTLDGSLINLGPFEAVKRKAVLGGQGGGVIGLENSRRSSGLFQGFGWGALSNSIGELLGGGELSSIKEMRGAASSKSVPLLSTPQSILFVDLQLGPGESKTYEYTFKLPKGLPPTHRGKAMKISYSLVIGTQRPGGTREQQVRSVSVPFRVLGSVNSHGEILGHDLMSPYIILRDLAKVQALDKTLAHHHHHHHSSHQGVEDPSKQKKNPPQPQSTSSINEFLFYVEELLERPRHGGGGLLSPTAVGPSQSSPRHPSAFGWEEAVASTAKEAIDLAILRSNLAPAGGQSSNRFEIARNGRRVGTVMLARPAYRLGEQVHLCVDFAGASVPCYAVHAALETAERVADPALALRSEASVHRVTRRVHASASEAALFARRVVFSPTIPVSATPEFVTSGLSLEWKVRIEFVVPSSSSAAANNHRAHGDYYHGGGGSGGDDSDEDSEEDEDDDDSNDDNDDDDEEEEEEDEDEKSSSASGVSGGAANGTGSGGSGSGSGGGGGKGNGIGGGGGKKKGGKKGSGHGGGKRGRSVPHPLLEEISRDERGGLVLVAVENLECESFEVAVPLRVYGAVCNGLERLERDEAREEGLAV</sequence>
<feature type="compositionally biased region" description="Low complexity" evidence="1">
    <location>
        <begin position="236"/>
        <end position="247"/>
    </location>
</feature>
<feature type="compositionally biased region" description="Basic residues" evidence="1">
    <location>
        <begin position="881"/>
        <end position="900"/>
    </location>
</feature>
<evidence type="ECO:0000313" key="2">
    <source>
        <dbReference type="EMBL" id="KAK7747041.1"/>
    </source>
</evidence>
<dbReference type="InterPro" id="IPR014848">
    <property type="entry name" value="Rgp1"/>
</dbReference>
<dbReference type="Pfam" id="PF08737">
    <property type="entry name" value="Rgp1"/>
    <property type="match status" value="1"/>
</dbReference>
<feature type="compositionally biased region" description="Gly residues" evidence="1">
    <location>
        <begin position="849"/>
        <end position="880"/>
    </location>
</feature>
<name>A0AAN9UFS3_9PEZI</name>
<dbReference type="AlphaFoldDB" id="A0AAN9UFS3"/>
<protein>
    <submittedName>
        <fullName evidence="2">Golgi membrane exchange factor (Ric1p-Rgp1p) subunit</fullName>
    </submittedName>
</protein>
<feature type="region of interest" description="Disordered" evidence="1">
    <location>
        <begin position="608"/>
        <end position="630"/>
    </location>
</feature>